<evidence type="ECO:0000313" key="4">
    <source>
        <dbReference type="EMBL" id="TXG52424.1"/>
    </source>
</evidence>
<dbReference type="GO" id="GO:0006629">
    <property type="term" value="P:lipid metabolic process"/>
    <property type="evidence" value="ECO:0007669"/>
    <property type="project" value="InterPro"/>
</dbReference>
<dbReference type="InterPro" id="IPR044819">
    <property type="entry name" value="OBL-like"/>
</dbReference>
<keyword evidence="2" id="KW-0812">Transmembrane</keyword>
<sequence length="477" mass="55390">MASDEEHLCQKYLFLKPKEATLFDLIRLLYSSNLEETRFVEFSDQADRHINNFRRRWLIFISVVAQKVLLFMRIPLAIVGYVLELCLNLLSSNGGFLGLLFNLFTVKVVKPDRLSEKFMSVVGFADKRVELDRKIQPNNRKYYSSLSLMAAKLSYENQAFIKSIVKDHWQMELLGSYDFWNDYQKRFSTQALLLQDTRANPNVIVVAFRGTSPFDAIDWCTDIEISWYELQNVGKIHGGFMKALGLQPNQSWPKEINDQGSPPFAYYTIRKILREMLQKNKDAKLIVTGHSLGGALAILFVFVLVLHEEASLLERLDGVYTFGQPRVGDCIFGEFMNKNLKKYEVNYWRFVYSNDIVPRLPYDDKTQMFKHFGHCLYFNSCYKGKVLLEEPNKNYFNLLWVVPKYINAVWELIRSFIIPYTEGPDYRESLFMRLVRVIGLVIPGLPAHGPQDYDNVARLGSITLPLQLQDSAQLNHD</sequence>
<dbReference type="EMBL" id="VAHF01000010">
    <property type="protein sequence ID" value="TXG52424.1"/>
    <property type="molecule type" value="Genomic_DNA"/>
</dbReference>
<dbReference type="InterPro" id="IPR002921">
    <property type="entry name" value="Fungal_lipase-type"/>
</dbReference>
<feature type="transmembrane region" description="Helical" evidence="2">
    <location>
        <begin position="285"/>
        <end position="306"/>
    </location>
</feature>
<proteinExistence type="predicted"/>
<evidence type="ECO:0000256" key="2">
    <source>
        <dbReference type="SAM" id="Phobius"/>
    </source>
</evidence>
<feature type="transmembrane region" description="Helical" evidence="2">
    <location>
        <begin position="89"/>
        <end position="109"/>
    </location>
</feature>
<dbReference type="PANTHER" id="PTHR46086:SF4">
    <property type="entry name" value="ALPHA_BETA-HYDROLASES SUPERFAMILY PROTEIN"/>
    <property type="match status" value="1"/>
</dbReference>
<dbReference type="Gene3D" id="3.40.50.1820">
    <property type="entry name" value="alpha/beta hydrolase"/>
    <property type="match status" value="1"/>
</dbReference>
<evidence type="ECO:0000256" key="1">
    <source>
        <dbReference type="ARBA" id="ARBA00022801"/>
    </source>
</evidence>
<dbReference type="InterPro" id="IPR029058">
    <property type="entry name" value="AB_hydrolase_fold"/>
</dbReference>
<evidence type="ECO:0000259" key="3">
    <source>
        <dbReference type="Pfam" id="PF01764"/>
    </source>
</evidence>
<dbReference type="CDD" id="cd00519">
    <property type="entry name" value="Lipase_3"/>
    <property type="match status" value="1"/>
</dbReference>
<keyword evidence="5" id="KW-1185">Reference proteome</keyword>
<feature type="transmembrane region" description="Helical" evidence="2">
    <location>
        <begin position="57"/>
        <end position="83"/>
    </location>
</feature>
<accession>A0A5C7H614</accession>
<dbReference type="SUPFAM" id="SSF53474">
    <property type="entry name" value="alpha/beta-Hydrolases"/>
    <property type="match status" value="1"/>
</dbReference>
<dbReference type="OrthoDB" id="438440at2759"/>
<comment type="caution">
    <text evidence="4">The sequence shown here is derived from an EMBL/GenBank/DDBJ whole genome shotgun (WGS) entry which is preliminary data.</text>
</comment>
<evidence type="ECO:0000313" key="5">
    <source>
        <dbReference type="Proteomes" id="UP000323000"/>
    </source>
</evidence>
<dbReference type="AlphaFoldDB" id="A0A5C7H614"/>
<organism evidence="4 5">
    <name type="scientific">Acer yangbiense</name>
    <dbReference type="NCBI Taxonomy" id="1000413"/>
    <lineage>
        <taxon>Eukaryota</taxon>
        <taxon>Viridiplantae</taxon>
        <taxon>Streptophyta</taxon>
        <taxon>Embryophyta</taxon>
        <taxon>Tracheophyta</taxon>
        <taxon>Spermatophyta</taxon>
        <taxon>Magnoliopsida</taxon>
        <taxon>eudicotyledons</taxon>
        <taxon>Gunneridae</taxon>
        <taxon>Pentapetalae</taxon>
        <taxon>rosids</taxon>
        <taxon>malvids</taxon>
        <taxon>Sapindales</taxon>
        <taxon>Sapindaceae</taxon>
        <taxon>Hippocastanoideae</taxon>
        <taxon>Acereae</taxon>
        <taxon>Acer</taxon>
    </lineage>
</organism>
<keyword evidence="2" id="KW-0472">Membrane</keyword>
<keyword evidence="1" id="KW-0378">Hydrolase</keyword>
<dbReference type="Pfam" id="PF01764">
    <property type="entry name" value="Lipase_3"/>
    <property type="match status" value="1"/>
</dbReference>
<reference evidence="5" key="1">
    <citation type="journal article" date="2019" name="Gigascience">
        <title>De novo genome assembly of the endangered Acer yangbiense, a plant species with extremely small populations endemic to Yunnan Province, China.</title>
        <authorList>
            <person name="Yang J."/>
            <person name="Wariss H.M."/>
            <person name="Tao L."/>
            <person name="Zhang R."/>
            <person name="Yun Q."/>
            <person name="Hollingsworth P."/>
            <person name="Dao Z."/>
            <person name="Luo G."/>
            <person name="Guo H."/>
            <person name="Ma Y."/>
            <person name="Sun W."/>
        </authorList>
    </citation>
    <scope>NUCLEOTIDE SEQUENCE [LARGE SCALE GENOMIC DNA]</scope>
    <source>
        <strain evidence="5">cv. Malutang</strain>
    </source>
</reference>
<name>A0A5C7H614_9ROSI</name>
<dbReference type="GO" id="GO:0004806">
    <property type="term" value="F:triacylglycerol lipase activity"/>
    <property type="evidence" value="ECO:0007669"/>
    <property type="project" value="InterPro"/>
</dbReference>
<keyword evidence="2" id="KW-1133">Transmembrane helix</keyword>
<dbReference type="Proteomes" id="UP000323000">
    <property type="component" value="Chromosome 10"/>
</dbReference>
<protein>
    <recommendedName>
        <fullName evidence="3">Fungal lipase-type domain-containing protein</fullName>
    </recommendedName>
</protein>
<dbReference type="PANTHER" id="PTHR46086">
    <property type="entry name" value="ALPHA/BETA-HYDROLASES SUPERFAMILY PROTEIN"/>
    <property type="match status" value="1"/>
</dbReference>
<gene>
    <name evidence="4" type="ORF">EZV62_021593</name>
</gene>
<feature type="domain" description="Fungal lipase-type" evidence="3">
    <location>
        <begin position="205"/>
        <end position="363"/>
    </location>
</feature>